<evidence type="ECO:0000313" key="1">
    <source>
        <dbReference type="EMBL" id="KAG5636602.1"/>
    </source>
</evidence>
<accession>A0A9P7FQD9</accession>
<dbReference type="Proteomes" id="UP000717328">
    <property type="component" value="Unassembled WGS sequence"/>
</dbReference>
<dbReference type="OrthoDB" id="4540290at2759"/>
<evidence type="ECO:0000313" key="2">
    <source>
        <dbReference type="Proteomes" id="UP000717328"/>
    </source>
</evidence>
<comment type="caution">
    <text evidence="1">The sequence shown here is derived from an EMBL/GenBank/DDBJ whole genome shotgun (WGS) entry which is preliminary data.</text>
</comment>
<organism evidence="1 2">
    <name type="scientific">Sphagnurus paluster</name>
    <dbReference type="NCBI Taxonomy" id="117069"/>
    <lineage>
        <taxon>Eukaryota</taxon>
        <taxon>Fungi</taxon>
        <taxon>Dikarya</taxon>
        <taxon>Basidiomycota</taxon>
        <taxon>Agaricomycotina</taxon>
        <taxon>Agaricomycetes</taxon>
        <taxon>Agaricomycetidae</taxon>
        <taxon>Agaricales</taxon>
        <taxon>Tricholomatineae</taxon>
        <taxon>Lyophyllaceae</taxon>
        <taxon>Sphagnurus</taxon>
    </lineage>
</organism>
<keyword evidence="2" id="KW-1185">Reference proteome</keyword>
<dbReference type="EMBL" id="JABCKI010005913">
    <property type="protein sequence ID" value="KAG5636602.1"/>
    <property type="molecule type" value="Genomic_DNA"/>
</dbReference>
<reference evidence="1" key="2">
    <citation type="submission" date="2021-10" db="EMBL/GenBank/DDBJ databases">
        <title>Phylogenomics reveals ancestral predisposition of the termite-cultivated fungus Termitomyces towards a domesticated lifestyle.</title>
        <authorList>
            <person name="Auxier B."/>
            <person name="Grum-Grzhimaylo A."/>
            <person name="Cardenas M.E."/>
            <person name="Lodge J.D."/>
            <person name="Laessoe T."/>
            <person name="Pedersen O."/>
            <person name="Smith M.E."/>
            <person name="Kuyper T.W."/>
            <person name="Franco-Molano E.A."/>
            <person name="Baroni T.J."/>
            <person name="Aanen D.K."/>
        </authorList>
    </citation>
    <scope>NUCLEOTIDE SEQUENCE</scope>
    <source>
        <strain evidence="1">D49</strain>
    </source>
</reference>
<dbReference type="AlphaFoldDB" id="A0A9P7FQD9"/>
<proteinExistence type="predicted"/>
<sequence>MISPQAIAAYEKIAATAGLSAAQIGKLQTADGSPRGGHCAFDQRDFVSGVQLLTNNYAAIINGNAQLNGVVVTKSVVGNEQLFGAARPATGATKNTALAGGLRGGRN</sequence>
<gene>
    <name evidence="1" type="ORF">H0H81_007427</name>
</gene>
<reference evidence="1" key="1">
    <citation type="submission" date="2021-02" db="EMBL/GenBank/DDBJ databases">
        <authorList>
            <person name="Nieuwenhuis M."/>
            <person name="Van De Peppel L.J.J."/>
        </authorList>
    </citation>
    <scope>NUCLEOTIDE SEQUENCE</scope>
    <source>
        <strain evidence="1">D49</strain>
    </source>
</reference>
<protein>
    <submittedName>
        <fullName evidence="1">Uncharacterized protein</fullName>
    </submittedName>
</protein>
<name>A0A9P7FQD9_9AGAR</name>